<comment type="caution">
    <text evidence="4">The sequence shown here is derived from an EMBL/GenBank/DDBJ whole genome shotgun (WGS) entry which is preliminary data.</text>
</comment>
<sequence length="253" mass="27002">MSVGARLAEAREAAGLSAEELSRRTRVREALINAIERDDFSLCGGDFYARGHVRNLSTFLGIDAEAMVHEFDHMHGGVPLPVRASSIFQAEKPIKIRDRHALNWTMAMAVALAVVVVFGVVKTMGGKGDVTTAEGREVSVPAASPSTSIVKAPEPPRKEASLSSPRQNGTVVFQVRAERSTRLTVRDAGGRRLFSGTLPAGKTSVWRAKTGVRVTFADAGAVSLLVNGKDLGVPGRPGQSLKRFYGAAAPSRR</sequence>
<name>A0A8J3W7B4_9ACTN</name>
<evidence type="ECO:0000313" key="4">
    <source>
        <dbReference type="EMBL" id="GIH77671.1"/>
    </source>
</evidence>
<dbReference type="PANTHER" id="PTHR34475">
    <property type="match status" value="1"/>
</dbReference>
<organism evidence="4 5">
    <name type="scientific">Planobispora longispora</name>
    <dbReference type="NCBI Taxonomy" id="28887"/>
    <lineage>
        <taxon>Bacteria</taxon>
        <taxon>Bacillati</taxon>
        <taxon>Actinomycetota</taxon>
        <taxon>Actinomycetes</taxon>
        <taxon>Streptosporangiales</taxon>
        <taxon>Streptosporangiaceae</taxon>
        <taxon>Planobispora</taxon>
    </lineage>
</organism>
<evidence type="ECO:0000313" key="5">
    <source>
        <dbReference type="Proteomes" id="UP000616724"/>
    </source>
</evidence>
<dbReference type="PROSITE" id="PS50943">
    <property type="entry name" value="HTH_CROC1"/>
    <property type="match status" value="1"/>
</dbReference>
<feature type="domain" description="HTH cro/C1-type" evidence="3">
    <location>
        <begin position="7"/>
        <end position="38"/>
    </location>
</feature>
<dbReference type="PANTHER" id="PTHR34475:SF1">
    <property type="entry name" value="CYTOSKELETON PROTEIN RODZ"/>
    <property type="match status" value="1"/>
</dbReference>
<dbReference type="RefSeq" id="WP_203892241.1">
    <property type="nucleotide sequence ID" value="NZ_BOOH01000034.1"/>
</dbReference>
<dbReference type="Proteomes" id="UP000616724">
    <property type="component" value="Unassembled WGS sequence"/>
</dbReference>
<keyword evidence="2" id="KW-1133">Transmembrane helix</keyword>
<dbReference type="SMART" id="SM00530">
    <property type="entry name" value="HTH_XRE"/>
    <property type="match status" value="1"/>
</dbReference>
<dbReference type="InterPro" id="IPR010982">
    <property type="entry name" value="Lambda_DNA-bd_dom_sf"/>
</dbReference>
<evidence type="ECO:0000256" key="2">
    <source>
        <dbReference type="SAM" id="Phobius"/>
    </source>
</evidence>
<keyword evidence="2" id="KW-0812">Transmembrane</keyword>
<protein>
    <submittedName>
        <fullName evidence="4">Membrane protein</fullName>
    </submittedName>
</protein>
<reference evidence="4 5" key="1">
    <citation type="submission" date="2021-01" db="EMBL/GenBank/DDBJ databases">
        <title>Whole genome shotgun sequence of Planobispora longispora NBRC 13918.</title>
        <authorList>
            <person name="Komaki H."/>
            <person name="Tamura T."/>
        </authorList>
    </citation>
    <scope>NUCLEOTIDE SEQUENCE [LARGE SCALE GENOMIC DNA]</scope>
    <source>
        <strain evidence="4 5">NBRC 13918</strain>
    </source>
</reference>
<dbReference type="Pfam" id="PF13464">
    <property type="entry name" value="RodZ_C"/>
    <property type="match status" value="1"/>
</dbReference>
<dbReference type="Pfam" id="PF13413">
    <property type="entry name" value="HTH_25"/>
    <property type="match status" value="1"/>
</dbReference>
<accession>A0A8J3W7B4</accession>
<keyword evidence="2" id="KW-0472">Membrane</keyword>
<dbReference type="Gene3D" id="1.10.260.40">
    <property type="entry name" value="lambda repressor-like DNA-binding domains"/>
    <property type="match status" value="1"/>
</dbReference>
<gene>
    <name evidence="4" type="ORF">Plo01_41000</name>
</gene>
<feature type="region of interest" description="Disordered" evidence="1">
    <location>
        <begin position="136"/>
        <end position="166"/>
    </location>
</feature>
<feature type="transmembrane region" description="Helical" evidence="2">
    <location>
        <begin position="101"/>
        <end position="121"/>
    </location>
</feature>
<dbReference type="AlphaFoldDB" id="A0A8J3W7B4"/>
<dbReference type="InterPro" id="IPR025194">
    <property type="entry name" value="RodZ-like_C"/>
</dbReference>
<dbReference type="GO" id="GO:0003677">
    <property type="term" value="F:DNA binding"/>
    <property type="evidence" value="ECO:0007669"/>
    <property type="project" value="InterPro"/>
</dbReference>
<evidence type="ECO:0000259" key="3">
    <source>
        <dbReference type="PROSITE" id="PS50943"/>
    </source>
</evidence>
<dbReference type="InterPro" id="IPR001387">
    <property type="entry name" value="Cro/C1-type_HTH"/>
</dbReference>
<dbReference type="InterPro" id="IPR050400">
    <property type="entry name" value="Bact_Cytoskel_RodZ"/>
</dbReference>
<dbReference type="EMBL" id="BOOH01000034">
    <property type="protein sequence ID" value="GIH77671.1"/>
    <property type="molecule type" value="Genomic_DNA"/>
</dbReference>
<evidence type="ECO:0000256" key="1">
    <source>
        <dbReference type="SAM" id="MobiDB-lite"/>
    </source>
</evidence>
<dbReference type="SUPFAM" id="SSF47413">
    <property type="entry name" value="lambda repressor-like DNA-binding domains"/>
    <property type="match status" value="1"/>
</dbReference>
<keyword evidence="5" id="KW-1185">Reference proteome</keyword>
<proteinExistence type="predicted"/>